<feature type="compositionally biased region" description="Basic residues" evidence="1">
    <location>
        <begin position="331"/>
        <end position="344"/>
    </location>
</feature>
<accession>A0ABP0GN20</accession>
<evidence type="ECO:0000313" key="3">
    <source>
        <dbReference type="Proteomes" id="UP001642483"/>
    </source>
</evidence>
<feature type="region of interest" description="Disordered" evidence="1">
    <location>
        <begin position="176"/>
        <end position="200"/>
    </location>
</feature>
<comment type="caution">
    <text evidence="2">The sequence shown here is derived from an EMBL/GenBank/DDBJ whole genome shotgun (WGS) entry which is preliminary data.</text>
</comment>
<feature type="compositionally biased region" description="Polar residues" evidence="1">
    <location>
        <begin position="190"/>
        <end position="200"/>
    </location>
</feature>
<protein>
    <submittedName>
        <fullName evidence="2">Uncharacterized protein</fullName>
    </submittedName>
</protein>
<feature type="compositionally biased region" description="Polar residues" evidence="1">
    <location>
        <begin position="247"/>
        <end position="260"/>
    </location>
</feature>
<proteinExistence type="predicted"/>
<evidence type="ECO:0000256" key="1">
    <source>
        <dbReference type="SAM" id="MobiDB-lite"/>
    </source>
</evidence>
<dbReference type="Proteomes" id="UP001642483">
    <property type="component" value="Unassembled WGS sequence"/>
</dbReference>
<feature type="compositionally biased region" description="Acidic residues" evidence="1">
    <location>
        <begin position="371"/>
        <end position="380"/>
    </location>
</feature>
<feature type="compositionally biased region" description="Basic residues" evidence="1">
    <location>
        <begin position="401"/>
        <end position="412"/>
    </location>
</feature>
<evidence type="ECO:0000313" key="2">
    <source>
        <dbReference type="EMBL" id="CAK8692743.1"/>
    </source>
</evidence>
<feature type="compositionally biased region" description="Acidic residues" evidence="1">
    <location>
        <begin position="305"/>
        <end position="314"/>
    </location>
</feature>
<gene>
    <name evidence="2" type="ORF">CVLEPA_LOCUS25989</name>
</gene>
<feature type="compositionally biased region" description="Acidic residues" evidence="1">
    <location>
        <begin position="274"/>
        <end position="297"/>
    </location>
</feature>
<name>A0ABP0GN20_CLALP</name>
<reference evidence="2 3" key="1">
    <citation type="submission" date="2024-02" db="EMBL/GenBank/DDBJ databases">
        <authorList>
            <person name="Daric V."/>
            <person name="Darras S."/>
        </authorList>
    </citation>
    <scope>NUCLEOTIDE SEQUENCE [LARGE SCALE GENOMIC DNA]</scope>
</reference>
<feature type="compositionally biased region" description="Basic residues" evidence="1">
    <location>
        <begin position="577"/>
        <end position="586"/>
    </location>
</feature>
<keyword evidence="3" id="KW-1185">Reference proteome</keyword>
<feature type="compositionally biased region" description="Polar residues" evidence="1">
    <location>
        <begin position="1"/>
        <end position="15"/>
    </location>
</feature>
<organism evidence="2 3">
    <name type="scientific">Clavelina lepadiformis</name>
    <name type="common">Light-bulb sea squirt</name>
    <name type="synonym">Ascidia lepadiformis</name>
    <dbReference type="NCBI Taxonomy" id="159417"/>
    <lineage>
        <taxon>Eukaryota</taxon>
        <taxon>Metazoa</taxon>
        <taxon>Chordata</taxon>
        <taxon>Tunicata</taxon>
        <taxon>Ascidiacea</taxon>
        <taxon>Aplousobranchia</taxon>
        <taxon>Clavelinidae</taxon>
        <taxon>Clavelina</taxon>
    </lineage>
</organism>
<feature type="region of interest" description="Disordered" evidence="1">
    <location>
        <begin position="1"/>
        <end position="21"/>
    </location>
</feature>
<dbReference type="EMBL" id="CAWYQH010000130">
    <property type="protein sequence ID" value="CAK8692743.1"/>
    <property type="molecule type" value="Genomic_DNA"/>
</dbReference>
<feature type="region of interest" description="Disordered" evidence="1">
    <location>
        <begin position="568"/>
        <end position="616"/>
    </location>
</feature>
<feature type="region of interest" description="Disordered" evidence="1">
    <location>
        <begin position="828"/>
        <end position="852"/>
    </location>
</feature>
<sequence>MDQQRQSYHYSTGQRNEAAFPNVPVGQSSYGIGSSQPLMPNSASTLPGAVGNFTQPTALYGQPNLPQYSQPQPLMNLNMHQTSSFGYMAPSAMQGTAGPPPQHISIPMNTAWRMPVSGSLSNIIPSGPMNKAVLPPTSMTIPHAVAPGIPAVPGQQPFQPPHSHTNLPIQNTEANVSWKNIPPKPPISSEYPQPNVTRGMSDVNQSKLHVEPTNSIPQVKTSYKPDDQNIFSEAVVAETTTSTPTPQETNPKSTANSSKNIRVPPKKWRGKVLDDDEEEEEEEDDKDEDEDYKEADDDIKKDPLFDPDEDEYVETPENSDGSGDDYIISKKSTKSRKKGRKRSSDRRLTRSQSHTMRQPRVTRSKASYQESESEDDSDEDFTLHRGQPSRHRTKSSESPARSKRAARPRRRISNQPQYLPLPSESSSEDDAIALCHGQPVVASVPKKQAVKSQASKVANDDDGTANFFIRRQHIEPMRSLFDSSSDPDTSVCIWKLNKELLQKFVFLDRGSQQQTFQATNSYLGFHEEGPELFVCIGVMSVKRDNNDHINQAIVDSDFIEYYKYTQRQESKQPAKAPAKRRGRNTKSHGETGLKPRKRKKSNIGESSATRRRGRPRKYTVDAIVATDAIAETVDNVENKITEECLGQRDVGSLKQPFQSYVKMMLTLAPRRSLEYSKLSIVDASHITCIESHIAALEKLVLTVFGDKFDSDFLADLKLRPAVNAETKSSQNLESPKNAASKLIVLKGKCYDPITLKETEVIVADKMYNVTEEIYQKSKCFHSLHHYKYHLWQRCLQKIQQSNLPKQTLNDVTLNGTSKHADHVGVTHNQELGPEQSPSKMCAQDKEAMGPGESSHESVIQALVQEILNKVLGEDRQADNFNTTEATASEKTEVEVMNNQQWVDQLFAEFSEICKLAEATIKN</sequence>
<feature type="region of interest" description="Disordered" evidence="1">
    <location>
        <begin position="238"/>
        <end position="425"/>
    </location>
</feature>